<dbReference type="GO" id="GO:0006351">
    <property type="term" value="P:DNA-templated transcription"/>
    <property type="evidence" value="ECO:0007669"/>
    <property type="project" value="TreeGrafter"/>
</dbReference>
<keyword evidence="4" id="KW-0804">Transcription</keyword>
<dbReference type="Gene3D" id="1.10.10.10">
    <property type="entry name" value="Winged helix-like DNA-binding domain superfamily/Winged helix DNA-binding domain"/>
    <property type="match status" value="1"/>
</dbReference>
<dbReference type="RefSeq" id="WP_101754451.1">
    <property type="nucleotide sequence ID" value="NZ_CP025430.1"/>
</dbReference>
<keyword evidence="2" id="KW-0805">Transcription regulation</keyword>
<evidence type="ECO:0000256" key="3">
    <source>
        <dbReference type="ARBA" id="ARBA00023125"/>
    </source>
</evidence>
<evidence type="ECO:0000256" key="4">
    <source>
        <dbReference type="ARBA" id="ARBA00023163"/>
    </source>
</evidence>
<dbReference type="Pfam" id="PF00126">
    <property type="entry name" value="HTH_1"/>
    <property type="match status" value="1"/>
</dbReference>
<dbReference type="GO" id="GO:0003700">
    <property type="term" value="F:DNA-binding transcription factor activity"/>
    <property type="evidence" value="ECO:0007669"/>
    <property type="project" value="InterPro"/>
</dbReference>
<evidence type="ECO:0000313" key="7">
    <source>
        <dbReference type="Proteomes" id="UP000234530"/>
    </source>
</evidence>
<dbReference type="Gene3D" id="3.40.190.290">
    <property type="match status" value="1"/>
</dbReference>
<dbReference type="SUPFAM" id="SSF53850">
    <property type="entry name" value="Periplasmic binding protein-like II"/>
    <property type="match status" value="1"/>
</dbReference>
<dbReference type="PANTHER" id="PTHR30537">
    <property type="entry name" value="HTH-TYPE TRANSCRIPTIONAL REGULATOR"/>
    <property type="match status" value="1"/>
</dbReference>
<dbReference type="InterPro" id="IPR036390">
    <property type="entry name" value="WH_DNA-bd_sf"/>
</dbReference>
<keyword evidence="3" id="KW-0238">DNA-binding</keyword>
<dbReference type="OrthoDB" id="9813056at2"/>
<sequence length="314" mass="33580">MRYSLDEISTFLAVMELGTVTAAAARLNLSKSVISKRIGDFETAVGAALFRRHAGRISPTEAALRLAERLRPALAELTAATESAAWGMDGAAPLRGSLSIAAPMSFGTMHLSAILARFAAAHPGLELRIDYDDRARDLARDGFDLGIRIGDARDGALIARKLCEDRQVACASPDYLARHGVPSGLADLRDHQVIGYSHIPDAQLWQFRQGGRMISPQVSSRLSLNNGEAMREMAIAGVGLAMLPGFIVADALRDGRLQRVLSDYETRALPVMAVWPPVTPMPAKLRALVDHLAAELADGGPWQEVVGSVADPAG</sequence>
<gene>
    <name evidence="6" type="ORF">CX676_19365</name>
</gene>
<name>A0A2H5F4L3_9RHOB</name>
<dbReference type="FunFam" id="3.40.190.290:FF:000001">
    <property type="entry name" value="Transcriptional regulator, LysR family"/>
    <property type="match status" value="1"/>
</dbReference>
<dbReference type="Pfam" id="PF03466">
    <property type="entry name" value="LysR_substrate"/>
    <property type="match status" value="1"/>
</dbReference>
<dbReference type="SUPFAM" id="SSF46785">
    <property type="entry name" value="Winged helix' DNA-binding domain"/>
    <property type="match status" value="1"/>
</dbReference>
<comment type="similarity">
    <text evidence="1">Belongs to the LysR transcriptional regulatory family.</text>
</comment>
<dbReference type="KEGG" id="pzh:CX676_19365"/>
<accession>A0A2H5F4L3</accession>
<evidence type="ECO:0000256" key="2">
    <source>
        <dbReference type="ARBA" id="ARBA00023015"/>
    </source>
</evidence>
<dbReference type="PANTHER" id="PTHR30537:SF81">
    <property type="entry name" value="TRANSCRIPTIONAL REGULATOR-RELATED"/>
    <property type="match status" value="1"/>
</dbReference>
<evidence type="ECO:0000313" key="6">
    <source>
        <dbReference type="EMBL" id="AUH66480.1"/>
    </source>
</evidence>
<evidence type="ECO:0000259" key="5">
    <source>
        <dbReference type="PROSITE" id="PS50931"/>
    </source>
</evidence>
<dbReference type="InterPro" id="IPR058163">
    <property type="entry name" value="LysR-type_TF_proteobact-type"/>
</dbReference>
<dbReference type="EMBL" id="CP025430">
    <property type="protein sequence ID" value="AUH66480.1"/>
    <property type="molecule type" value="Genomic_DNA"/>
</dbReference>
<feature type="domain" description="HTH lysR-type" evidence="5">
    <location>
        <begin position="1"/>
        <end position="60"/>
    </location>
</feature>
<proteinExistence type="inferred from homology"/>
<keyword evidence="7" id="KW-1185">Reference proteome</keyword>
<dbReference type="InterPro" id="IPR000847">
    <property type="entry name" value="LysR_HTH_N"/>
</dbReference>
<reference evidence="6 7" key="1">
    <citation type="journal article" date="2013" name="Antonie Van Leeuwenhoek">
        <title>Paracoccus zhejiangensis sp. nov., isolated from activated sludge in wastewater-treatment system.</title>
        <authorList>
            <person name="Wu Z.G."/>
            <person name="Zhang D.F."/>
            <person name="Liu Y.L."/>
            <person name="Wang F."/>
            <person name="Jiang X."/>
            <person name="Li C."/>
            <person name="Li S.P."/>
            <person name="Hong Q."/>
            <person name="Li W.J."/>
        </authorList>
    </citation>
    <scope>NUCLEOTIDE SEQUENCE [LARGE SCALE GENOMIC DNA]</scope>
    <source>
        <strain evidence="6 7">J6</strain>
    </source>
</reference>
<dbReference type="PROSITE" id="PS50931">
    <property type="entry name" value="HTH_LYSR"/>
    <property type="match status" value="1"/>
</dbReference>
<dbReference type="InterPro" id="IPR005119">
    <property type="entry name" value="LysR_subst-bd"/>
</dbReference>
<protein>
    <submittedName>
        <fullName evidence="6">LysR family transcriptional regulator</fullName>
    </submittedName>
</protein>
<dbReference type="InterPro" id="IPR036388">
    <property type="entry name" value="WH-like_DNA-bd_sf"/>
</dbReference>
<dbReference type="CDD" id="cd08422">
    <property type="entry name" value="PBP2_CrgA_like"/>
    <property type="match status" value="1"/>
</dbReference>
<dbReference type="GO" id="GO:0043565">
    <property type="term" value="F:sequence-specific DNA binding"/>
    <property type="evidence" value="ECO:0007669"/>
    <property type="project" value="TreeGrafter"/>
</dbReference>
<dbReference type="Proteomes" id="UP000234530">
    <property type="component" value="Chromosome"/>
</dbReference>
<organism evidence="6 7">
    <name type="scientific">Paracoccus zhejiangensis</name>
    <dbReference type="NCBI Taxonomy" id="1077935"/>
    <lineage>
        <taxon>Bacteria</taxon>
        <taxon>Pseudomonadati</taxon>
        <taxon>Pseudomonadota</taxon>
        <taxon>Alphaproteobacteria</taxon>
        <taxon>Rhodobacterales</taxon>
        <taxon>Paracoccaceae</taxon>
        <taxon>Paracoccus</taxon>
    </lineage>
</organism>
<evidence type="ECO:0000256" key="1">
    <source>
        <dbReference type="ARBA" id="ARBA00009437"/>
    </source>
</evidence>
<dbReference type="AlphaFoldDB" id="A0A2H5F4L3"/>